<evidence type="ECO:0000259" key="1">
    <source>
        <dbReference type="Pfam" id="PF17147"/>
    </source>
</evidence>
<dbReference type="FunFam" id="3.40.50.920:FF:000009">
    <property type="entry name" value="2-oxoglutarate ferredoxin oxidoreductase subunit alpha"/>
    <property type="match status" value="1"/>
</dbReference>
<dbReference type="Gene3D" id="3.40.50.920">
    <property type="match status" value="1"/>
</dbReference>
<dbReference type="InterPro" id="IPR050722">
    <property type="entry name" value="Pyruvate:ferred/Flavod_OxRd"/>
</dbReference>
<gene>
    <name evidence="2" type="ORF">DD902_13015</name>
</gene>
<reference evidence="2 3" key="1">
    <citation type="journal article" date="2018" name="Vet. Microbiol.">
        <title>Clonal diversity and geographic distribution of methicillin-resistant Staphylococcus pseudintermedius from Australian animals: Discovery of novel sequence types.</title>
        <authorList>
            <person name="Worthing K.A."/>
            <person name="Abraham S."/>
            <person name="Coombs G.W."/>
            <person name="Pang S."/>
            <person name="Saputra S."/>
            <person name="Jordan D."/>
            <person name="Trott D.J."/>
            <person name="Norris J.M."/>
        </authorList>
    </citation>
    <scope>NUCLEOTIDE SEQUENCE [LARGE SCALE GENOMIC DNA]</scope>
    <source>
        <strain evidence="2 3">ST525 1</strain>
    </source>
</reference>
<dbReference type="InterPro" id="IPR033412">
    <property type="entry name" value="PFOR_II"/>
</dbReference>
<sequence>SSTASELYKRQLYIGFISTKGAIQEGSNRLNQQGIKVNTIQIRQLHPFPTSVIQDAVNKAKKVVVVEHNYQGQLASIIKMNVNIHDKIENYTKYDGTPFLPHEIEEKGKIIATEIKEMV</sequence>
<dbReference type="AlphaFoldDB" id="A0A317YMC5"/>
<dbReference type="EMBL" id="QEIT01000161">
    <property type="protein sequence ID" value="PWZ72611.1"/>
    <property type="molecule type" value="Genomic_DNA"/>
</dbReference>
<name>A0A317YMC5_STAPS</name>
<dbReference type="PANTHER" id="PTHR32154:SF20">
    <property type="entry name" value="2-OXOGLUTARATE OXIDOREDUCTASE SUBUNIT KORA"/>
    <property type="match status" value="1"/>
</dbReference>
<feature type="domain" description="Pyruvate:ferredoxin oxidoreductase core" evidence="1">
    <location>
        <begin position="21"/>
        <end position="103"/>
    </location>
</feature>
<dbReference type="GO" id="GO:0006979">
    <property type="term" value="P:response to oxidative stress"/>
    <property type="evidence" value="ECO:0007669"/>
    <property type="project" value="TreeGrafter"/>
</dbReference>
<protein>
    <submittedName>
        <fullName evidence="2">2-oxoacid:acceptor oxidoreductase subunit alpha</fullName>
    </submittedName>
</protein>
<organism evidence="2 3">
    <name type="scientific">Staphylococcus pseudintermedius</name>
    <dbReference type="NCBI Taxonomy" id="283734"/>
    <lineage>
        <taxon>Bacteria</taxon>
        <taxon>Bacillati</taxon>
        <taxon>Bacillota</taxon>
        <taxon>Bacilli</taxon>
        <taxon>Bacillales</taxon>
        <taxon>Staphylococcaceae</taxon>
        <taxon>Staphylococcus</taxon>
        <taxon>Staphylococcus intermedius group</taxon>
    </lineage>
</organism>
<evidence type="ECO:0000313" key="3">
    <source>
        <dbReference type="Proteomes" id="UP000246800"/>
    </source>
</evidence>
<accession>A0A317YMC5</accession>
<dbReference type="Proteomes" id="UP000246800">
    <property type="component" value="Unassembled WGS sequence"/>
</dbReference>
<dbReference type="Pfam" id="PF17147">
    <property type="entry name" value="PFOR_II"/>
    <property type="match status" value="1"/>
</dbReference>
<dbReference type="PANTHER" id="PTHR32154">
    <property type="entry name" value="PYRUVATE-FLAVODOXIN OXIDOREDUCTASE-RELATED"/>
    <property type="match status" value="1"/>
</dbReference>
<comment type="caution">
    <text evidence="2">The sequence shown here is derived from an EMBL/GenBank/DDBJ whole genome shotgun (WGS) entry which is preliminary data.</text>
</comment>
<dbReference type="SUPFAM" id="SSF52922">
    <property type="entry name" value="TK C-terminal domain-like"/>
    <property type="match status" value="1"/>
</dbReference>
<dbReference type="InterPro" id="IPR009014">
    <property type="entry name" value="Transketo_C/PFOR_II"/>
</dbReference>
<proteinExistence type="predicted"/>
<evidence type="ECO:0000313" key="2">
    <source>
        <dbReference type="EMBL" id="PWZ72611.1"/>
    </source>
</evidence>
<feature type="non-terminal residue" evidence="2">
    <location>
        <position position="1"/>
    </location>
</feature>